<feature type="region of interest" description="Disordered" evidence="1">
    <location>
        <begin position="143"/>
        <end position="179"/>
    </location>
</feature>
<name>A0ABC8S2H5_9AQUA</name>
<feature type="compositionally biased region" description="Basic and acidic residues" evidence="1">
    <location>
        <begin position="147"/>
        <end position="157"/>
    </location>
</feature>
<dbReference type="EMBL" id="CAUOFW020002125">
    <property type="protein sequence ID" value="CAK9151342.1"/>
    <property type="molecule type" value="Genomic_DNA"/>
</dbReference>
<gene>
    <name evidence="2" type="ORF">ILEXP_LOCUS19501</name>
</gene>
<comment type="caution">
    <text evidence="2">The sequence shown here is derived from an EMBL/GenBank/DDBJ whole genome shotgun (WGS) entry which is preliminary data.</text>
</comment>
<accession>A0ABC8S2H5</accession>
<dbReference type="AlphaFoldDB" id="A0ABC8S2H5"/>
<proteinExistence type="predicted"/>
<keyword evidence="3" id="KW-1185">Reference proteome</keyword>
<feature type="region of interest" description="Disordered" evidence="1">
    <location>
        <begin position="1"/>
        <end position="20"/>
    </location>
</feature>
<evidence type="ECO:0000313" key="3">
    <source>
        <dbReference type="Proteomes" id="UP001642360"/>
    </source>
</evidence>
<organism evidence="2 3">
    <name type="scientific">Ilex paraguariensis</name>
    <name type="common">yerba mate</name>
    <dbReference type="NCBI Taxonomy" id="185542"/>
    <lineage>
        <taxon>Eukaryota</taxon>
        <taxon>Viridiplantae</taxon>
        <taxon>Streptophyta</taxon>
        <taxon>Embryophyta</taxon>
        <taxon>Tracheophyta</taxon>
        <taxon>Spermatophyta</taxon>
        <taxon>Magnoliopsida</taxon>
        <taxon>eudicotyledons</taxon>
        <taxon>Gunneridae</taxon>
        <taxon>Pentapetalae</taxon>
        <taxon>asterids</taxon>
        <taxon>campanulids</taxon>
        <taxon>Aquifoliales</taxon>
        <taxon>Aquifoliaceae</taxon>
        <taxon>Ilex</taxon>
    </lineage>
</organism>
<dbReference type="Proteomes" id="UP001642360">
    <property type="component" value="Unassembled WGS sequence"/>
</dbReference>
<evidence type="ECO:0000313" key="2">
    <source>
        <dbReference type="EMBL" id="CAK9151342.1"/>
    </source>
</evidence>
<reference evidence="2 3" key="1">
    <citation type="submission" date="2024-02" db="EMBL/GenBank/DDBJ databases">
        <authorList>
            <person name="Vignale AGUSTIN F."/>
            <person name="Sosa J E."/>
            <person name="Modenutti C."/>
        </authorList>
    </citation>
    <scope>NUCLEOTIDE SEQUENCE [LARGE SCALE GENOMIC DNA]</scope>
</reference>
<evidence type="ECO:0000256" key="1">
    <source>
        <dbReference type="SAM" id="MobiDB-lite"/>
    </source>
</evidence>
<sequence length="179" mass="19161">MASPKPRPSAAWHRQGQGPLPRVAHIPVPGISYNHGANLPPRPRSQRLRSVTQPSIVLVASSSLRCACDFTLLNDAFEPCVAWRPVCVTWLLTCLVWRPCTHGASLSPPSATTSSMSPLVAPIGDLLSPILCKLPTLPKFSMALPKEPTEAQPKDPAKVPPGEPSMTSLKPLKVGGHPH</sequence>
<protein>
    <submittedName>
        <fullName evidence="2">Uncharacterized protein</fullName>
    </submittedName>
</protein>